<comment type="similarity">
    <text evidence="1 3">Belongs to the Nudix hydrolase family.</text>
</comment>
<dbReference type="STRING" id="135826.KP77_09230"/>
<evidence type="ECO:0000313" key="5">
    <source>
        <dbReference type="EMBL" id="KIL51411.1"/>
    </source>
</evidence>
<keyword evidence="2 3" id="KW-0378">Hydrolase</keyword>
<dbReference type="Gene3D" id="3.90.79.10">
    <property type="entry name" value="Nucleoside Triphosphate Pyrophosphohydrolase"/>
    <property type="match status" value="1"/>
</dbReference>
<dbReference type="InterPro" id="IPR020476">
    <property type="entry name" value="Nudix_hydrolase"/>
</dbReference>
<dbReference type="Proteomes" id="UP000031950">
    <property type="component" value="Unassembled WGS sequence"/>
</dbReference>
<organism evidence="5 6">
    <name type="scientific">Jeotgalibacillus alimentarius</name>
    <dbReference type="NCBI Taxonomy" id="135826"/>
    <lineage>
        <taxon>Bacteria</taxon>
        <taxon>Bacillati</taxon>
        <taxon>Bacillota</taxon>
        <taxon>Bacilli</taxon>
        <taxon>Bacillales</taxon>
        <taxon>Caryophanaceae</taxon>
        <taxon>Jeotgalibacillus</taxon>
    </lineage>
</organism>
<dbReference type="InterPro" id="IPR020084">
    <property type="entry name" value="NUDIX_hydrolase_CS"/>
</dbReference>
<dbReference type="PANTHER" id="PTHR43736:SF1">
    <property type="entry name" value="DIHYDRONEOPTERIN TRIPHOSPHATE DIPHOSPHATASE"/>
    <property type="match status" value="1"/>
</dbReference>
<dbReference type="GO" id="GO:0016787">
    <property type="term" value="F:hydrolase activity"/>
    <property type="evidence" value="ECO:0007669"/>
    <property type="project" value="UniProtKB-KW"/>
</dbReference>
<name>A0A0C2W478_9BACL</name>
<evidence type="ECO:0000259" key="4">
    <source>
        <dbReference type="PROSITE" id="PS51462"/>
    </source>
</evidence>
<dbReference type="InterPro" id="IPR015797">
    <property type="entry name" value="NUDIX_hydrolase-like_dom_sf"/>
</dbReference>
<sequence length="132" mass="15578">MNNSWHRAFGVYGLYVSNDKLLVIRKSRGPYRNRYDLPGGSPEEGEGLTEALQREFAEETGLKVIRKNQIGTADFKLPWSWKQHTHVHHIAVFYEVSRLRVSLLCPFSLMGRTRWAQHGYQKKRLYRTRHHL</sequence>
<evidence type="ECO:0000256" key="3">
    <source>
        <dbReference type="RuleBase" id="RU003476"/>
    </source>
</evidence>
<accession>A0A0C2W478</accession>
<gene>
    <name evidence="5" type="ORF">KP77_09230</name>
</gene>
<dbReference type="InterPro" id="IPR000086">
    <property type="entry name" value="NUDIX_hydrolase_dom"/>
</dbReference>
<evidence type="ECO:0000313" key="6">
    <source>
        <dbReference type="Proteomes" id="UP000031950"/>
    </source>
</evidence>
<dbReference type="CDD" id="cd04686">
    <property type="entry name" value="NUDIX_Hydrolase"/>
    <property type="match status" value="1"/>
</dbReference>
<dbReference type="SUPFAM" id="SSF55811">
    <property type="entry name" value="Nudix"/>
    <property type="match status" value="1"/>
</dbReference>
<evidence type="ECO:0000256" key="1">
    <source>
        <dbReference type="ARBA" id="ARBA00005582"/>
    </source>
</evidence>
<reference evidence="5 6" key="1">
    <citation type="submission" date="2015-01" db="EMBL/GenBank/DDBJ databases">
        <title>Genome sequence of Jeotgalibacillus alimentarius.</title>
        <authorList>
            <person name="Goh K.M."/>
            <person name="Chan K.-G."/>
            <person name="Yaakop A.S."/>
            <person name="Ee R."/>
            <person name="Gan H.M."/>
            <person name="Chan C.S."/>
        </authorList>
    </citation>
    <scope>NUCLEOTIDE SEQUENCE [LARGE SCALE GENOMIC DNA]</scope>
    <source>
        <strain evidence="5 6">YKJ-13</strain>
    </source>
</reference>
<comment type="caution">
    <text evidence="5">The sequence shown here is derived from an EMBL/GenBank/DDBJ whole genome shotgun (WGS) entry which is preliminary data.</text>
</comment>
<feature type="domain" description="Nudix hydrolase" evidence="4">
    <location>
        <begin position="4"/>
        <end position="132"/>
    </location>
</feature>
<dbReference type="PATRIC" id="fig|135826.4.peg.917"/>
<evidence type="ECO:0000256" key="2">
    <source>
        <dbReference type="ARBA" id="ARBA00022801"/>
    </source>
</evidence>
<protein>
    <submittedName>
        <fullName evidence="5">DNA mismatch repair protein MutT</fullName>
    </submittedName>
</protein>
<dbReference type="Pfam" id="PF00293">
    <property type="entry name" value="NUDIX"/>
    <property type="match status" value="1"/>
</dbReference>
<dbReference type="PRINTS" id="PR00502">
    <property type="entry name" value="NUDIXFAMILY"/>
</dbReference>
<dbReference type="EMBL" id="JXRQ01000015">
    <property type="protein sequence ID" value="KIL51411.1"/>
    <property type="molecule type" value="Genomic_DNA"/>
</dbReference>
<dbReference type="PROSITE" id="PS00893">
    <property type="entry name" value="NUDIX_BOX"/>
    <property type="match status" value="1"/>
</dbReference>
<proteinExistence type="inferred from homology"/>
<dbReference type="PANTHER" id="PTHR43736">
    <property type="entry name" value="ADP-RIBOSE PYROPHOSPHATASE"/>
    <property type="match status" value="1"/>
</dbReference>
<dbReference type="PROSITE" id="PS51462">
    <property type="entry name" value="NUDIX"/>
    <property type="match status" value="1"/>
</dbReference>
<dbReference type="AlphaFoldDB" id="A0A0C2W478"/>
<keyword evidence="6" id="KW-1185">Reference proteome</keyword>